<gene>
    <name evidence="2" type="ORF">FB474_1487</name>
</gene>
<organism evidence="2 3">
    <name type="scientific">Oryzihumus leptocrescens</name>
    <dbReference type="NCBI Taxonomy" id="297536"/>
    <lineage>
        <taxon>Bacteria</taxon>
        <taxon>Bacillati</taxon>
        <taxon>Actinomycetota</taxon>
        <taxon>Actinomycetes</taxon>
        <taxon>Micrococcales</taxon>
        <taxon>Intrasporangiaceae</taxon>
        <taxon>Oryzihumus</taxon>
    </lineage>
</organism>
<feature type="region of interest" description="Disordered" evidence="1">
    <location>
        <begin position="62"/>
        <end position="87"/>
    </location>
</feature>
<dbReference type="Proteomes" id="UP000319514">
    <property type="component" value="Unassembled WGS sequence"/>
</dbReference>
<reference evidence="2 3" key="1">
    <citation type="submission" date="2019-06" db="EMBL/GenBank/DDBJ databases">
        <title>Sequencing the genomes of 1000 actinobacteria strains.</title>
        <authorList>
            <person name="Klenk H.-P."/>
        </authorList>
    </citation>
    <scope>NUCLEOTIDE SEQUENCE [LARGE SCALE GENOMIC DNA]</scope>
    <source>
        <strain evidence="2 3">DSM 18082</strain>
    </source>
</reference>
<keyword evidence="3" id="KW-1185">Reference proteome</keyword>
<evidence type="ECO:0000256" key="1">
    <source>
        <dbReference type="SAM" id="MobiDB-lite"/>
    </source>
</evidence>
<evidence type="ECO:0000313" key="3">
    <source>
        <dbReference type="Proteomes" id="UP000319514"/>
    </source>
</evidence>
<protein>
    <submittedName>
        <fullName evidence="2">Uncharacterized protein</fullName>
    </submittedName>
</protein>
<evidence type="ECO:0000313" key="2">
    <source>
        <dbReference type="EMBL" id="TQL60105.1"/>
    </source>
</evidence>
<name>A0A542ZIE2_9MICO</name>
<accession>A0A542ZIE2</accession>
<dbReference type="AlphaFoldDB" id="A0A542ZIE2"/>
<proteinExistence type="predicted"/>
<comment type="caution">
    <text evidence="2">The sequence shown here is derived from an EMBL/GenBank/DDBJ whole genome shotgun (WGS) entry which is preliminary data.</text>
</comment>
<dbReference type="EMBL" id="VFOQ01000001">
    <property type="protein sequence ID" value="TQL60105.1"/>
    <property type="molecule type" value="Genomic_DNA"/>
</dbReference>
<sequence>MVSGDAHALGWSILTRQYDMTPLDNGMGHFVSDPSLLDVANAYFCAYDFVAYGFHRLDELGPDPVPPTSASTRPTRRRVTRAPASFR</sequence>